<evidence type="ECO:0000313" key="3">
    <source>
        <dbReference type="Proteomes" id="UP001078443"/>
    </source>
</evidence>
<evidence type="ECO:0000313" key="2">
    <source>
        <dbReference type="EMBL" id="MCY6483959.1"/>
    </source>
</evidence>
<organism evidence="2 3">
    <name type="scientific">Clostridium aestuarii</name>
    <dbReference type="NCBI Taxonomy" id="338193"/>
    <lineage>
        <taxon>Bacteria</taxon>
        <taxon>Bacillati</taxon>
        <taxon>Bacillota</taxon>
        <taxon>Clostridia</taxon>
        <taxon>Eubacteriales</taxon>
        <taxon>Clostridiaceae</taxon>
        <taxon>Clostridium</taxon>
    </lineage>
</organism>
<evidence type="ECO:0000259" key="1">
    <source>
        <dbReference type="Pfam" id="PF00239"/>
    </source>
</evidence>
<dbReference type="Proteomes" id="UP001078443">
    <property type="component" value="Unassembled WGS sequence"/>
</dbReference>
<name>A0ABT4CY97_9CLOT</name>
<dbReference type="InterPro" id="IPR036162">
    <property type="entry name" value="Resolvase-like_N_sf"/>
</dbReference>
<proteinExistence type="predicted"/>
<keyword evidence="3" id="KW-1185">Reference proteome</keyword>
<protein>
    <submittedName>
        <fullName evidence="2">Recombinase family protein</fullName>
    </submittedName>
</protein>
<dbReference type="Gene3D" id="3.40.50.1390">
    <property type="entry name" value="Resolvase, N-terminal catalytic domain"/>
    <property type="match status" value="1"/>
</dbReference>
<accession>A0ABT4CY97</accession>
<dbReference type="InterPro" id="IPR006119">
    <property type="entry name" value="Resolv_N"/>
</dbReference>
<comment type="caution">
    <text evidence="2">The sequence shown here is derived from an EMBL/GenBank/DDBJ whole genome shotgun (WGS) entry which is preliminary data.</text>
</comment>
<reference evidence="2" key="1">
    <citation type="submission" date="2022-12" db="EMBL/GenBank/DDBJ databases">
        <authorList>
            <person name="Wang J."/>
        </authorList>
    </citation>
    <scope>NUCLEOTIDE SEQUENCE</scope>
    <source>
        <strain evidence="2">HY-45-18</strain>
    </source>
</reference>
<dbReference type="RefSeq" id="WP_268040642.1">
    <property type="nucleotide sequence ID" value="NZ_JAPQER010000002.1"/>
</dbReference>
<dbReference type="EMBL" id="JAPQER010000002">
    <property type="protein sequence ID" value="MCY6483959.1"/>
    <property type="molecule type" value="Genomic_DNA"/>
</dbReference>
<gene>
    <name evidence="2" type="ORF">OW763_06300</name>
</gene>
<dbReference type="Pfam" id="PF00239">
    <property type="entry name" value="Resolvase"/>
    <property type="match status" value="1"/>
</dbReference>
<dbReference type="SUPFAM" id="SSF53041">
    <property type="entry name" value="Resolvase-like"/>
    <property type="match status" value="1"/>
</dbReference>
<feature type="domain" description="Resolvase/invertase-type recombinase catalytic" evidence="1">
    <location>
        <begin position="7"/>
        <end position="74"/>
    </location>
</feature>
<sequence length="75" mass="8816">MEFAYKYCDLHQLELLKLYKDDGINGTIPLEQRTSGKQLIEDAKEKKFDTLLIYKLDRLGRSARITLNSIHMLEE</sequence>